<dbReference type="AlphaFoldDB" id="A0A5N6U9V4"/>
<gene>
    <name evidence="1" type="ORF">BDV40DRAFT_283834</name>
</gene>
<keyword evidence="2" id="KW-1185">Reference proteome</keyword>
<protein>
    <submittedName>
        <fullName evidence="1">Uncharacterized protein</fullName>
    </submittedName>
</protein>
<evidence type="ECO:0000313" key="2">
    <source>
        <dbReference type="Proteomes" id="UP000326950"/>
    </source>
</evidence>
<dbReference type="Proteomes" id="UP000326950">
    <property type="component" value="Unassembled WGS sequence"/>
</dbReference>
<sequence>MPRYIASSVLLSEDSITPSLSASQIFTADTQNITEIALFLSISASPPQLNLVRTQQRKQIIQYPTEPEKLVVFETWWDQSPFAYRQRKTDKIRL</sequence>
<feature type="non-terminal residue" evidence="1">
    <location>
        <position position="94"/>
    </location>
</feature>
<reference evidence="1 2" key="1">
    <citation type="submission" date="2019-04" db="EMBL/GenBank/DDBJ databases">
        <title>Friends and foes A comparative genomics study of 23 Aspergillus species from section Flavi.</title>
        <authorList>
            <consortium name="DOE Joint Genome Institute"/>
            <person name="Kjaerbolling I."/>
            <person name="Vesth T."/>
            <person name="Frisvad J.C."/>
            <person name="Nybo J.L."/>
            <person name="Theobald S."/>
            <person name="Kildgaard S."/>
            <person name="Isbrandt T."/>
            <person name="Kuo A."/>
            <person name="Sato A."/>
            <person name="Lyhne E.K."/>
            <person name="Kogle M.E."/>
            <person name="Wiebenga A."/>
            <person name="Kun R.S."/>
            <person name="Lubbers R.J."/>
            <person name="Makela M.R."/>
            <person name="Barry K."/>
            <person name="Chovatia M."/>
            <person name="Clum A."/>
            <person name="Daum C."/>
            <person name="Haridas S."/>
            <person name="He G."/>
            <person name="LaButti K."/>
            <person name="Lipzen A."/>
            <person name="Mondo S."/>
            <person name="Riley R."/>
            <person name="Salamov A."/>
            <person name="Simmons B.A."/>
            <person name="Magnuson J.K."/>
            <person name="Henrissat B."/>
            <person name="Mortensen U.H."/>
            <person name="Larsen T.O."/>
            <person name="Devries R.P."/>
            <person name="Grigoriev I.V."/>
            <person name="Machida M."/>
            <person name="Baker S.E."/>
            <person name="Andersen M.R."/>
        </authorList>
    </citation>
    <scope>NUCLEOTIDE SEQUENCE [LARGE SCALE GENOMIC DNA]</scope>
    <source>
        <strain evidence="1 2">CBS 117626</strain>
    </source>
</reference>
<evidence type="ECO:0000313" key="1">
    <source>
        <dbReference type="EMBL" id="KAE8155395.1"/>
    </source>
</evidence>
<name>A0A5N6U9V4_ASPTM</name>
<proteinExistence type="predicted"/>
<dbReference type="EMBL" id="ML738918">
    <property type="protein sequence ID" value="KAE8155395.1"/>
    <property type="molecule type" value="Genomic_DNA"/>
</dbReference>
<organism evidence="1 2">
    <name type="scientific">Aspergillus tamarii</name>
    <dbReference type="NCBI Taxonomy" id="41984"/>
    <lineage>
        <taxon>Eukaryota</taxon>
        <taxon>Fungi</taxon>
        <taxon>Dikarya</taxon>
        <taxon>Ascomycota</taxon>
        <taxon>Pezizomycotina</taxon>
        <taxon>Eurotiomycetes</taxon>
        <taxon>Eurotiomycetidae</taxon>
        <taxon>Eurotiales</taxon>
        <taxon>Aspergillaceae</taxon>
        <taxon>Aspergillus</taxon>
        <taxon>Aspergillus subgen. Circumdati</taxon>
    </lineage>
</organism>
<accession>A0A5N6U9V4</accession>
<dbReference type="OrthoDB" id="4513774at2759"/>